<organism evidence="1 2">
    <name type="scientific">Leucogyrophana mollusca</name>
    <dbReference type="NCBI Taxonomy" id="85980"/>
    <lineage>
        <taxon>Eukaryota</taxon>
        <taxon>Fungi</taxon>
        <taxon>Dikarya</taxon>
        <taxon>Basidiomycota</taxon>
        <taxon>Agaricomycotina</taxon>
        <taxon>Agaricomycetes</taxon>
        <taxon>Agaricomycetidae</taxon>
        <taxon>Boletales</taxon>
        <taxon>Boletales incertae sedis</taxon>
        <taxon>Leucogyrophana</taxon>
    </lineage>
</organism>
<dbReference type="Proteomes" id="UP000790709">
    <property type="component" value="Unassembled WGS sequence"/>
</dbReference>
<gene>
    <name evidence="1" type="ORF">BV22DRAFT_1040967</name>
</gene>
<comment type="caution">
    <text evidence="1">The sequence shown here is derived from an EMBL/GenBank/DDBJ whole genome shotgun (WGS) entry which is preliminary data.</text>
</comment>
<reference evidence="1" key="1">
    <citation type="journal article" date="2021" name="New Phytol.">
        <title>Evolutionary innovations through gain and loss of genes in the ectomycorrhizal Boletales.</title>
        <authorList>
            <person name="Wu G."/>
            <person name="Miyauchi S."/>
            <person name="Morin E."/>
            <person name="Kuo A."/>
            <person name="Drula E."/>
            <person name="Varga T."/>
            <person name="Kohler A."/>
            <person name="Feng B."/>
            <person name="Cao Y."/>
            <person name="Lipzen A."/>
            <person name="Daum C."/>
            <person name="Hundley H."/>
            <person name="Pangilinan J."/>
            <person name="Johnson J."/>
            <person name="Barry K."/>
            <person name="LaButti K."/>
            <person name="Ng V."/>
            <person name="Ahrendt S."/>
            <person name="Min B."/>
            <person name="Choi I.G."/>
            <person name="Park H."/>
            <person name="Plett J.M."/>
            <person name="Magnuson J."/>
            <person name="Spatafora J.W."/>
            <person name="Nagy L.G."/>
            <person name="Henrissat B."/>
            <person name="Grigoriev I.V."/>
            <person name="Yang Z.L."/>
            <person name="Xu J."/>
            <person name="Martin F.M."/>
        </authorList>
    </citation>
    <scope>NUCLEOTIDE SEQUENCE</scope>
    <source>
        <strain evidence="1">KUC20120723A-06</strain>
    </source>
</reference>
<sequence length="227" mass="24438">MARITAITSVPPFISPEEHQTISASTPNSFSDIPPILRHHERGVRVTLDPPLDGWTEGEAVEGDLYVIESALVFSSPGRAFQIEYPAITLHAVSRSESGPSIYCQLDESAQDAQEDGEDDASAMRELSIIPQDATSLEPIFEALSHCASLHPDPNVSDEDDLDDAFVAADGFETFAGNEEEELSEVGRAALEHLESIIYDPFAKPDTNGVGGEHEGEAESADSDGKE</sequence>
<protein>
    <submittedName>
        <fullName evidence="1">Uncharacterized protein</fullName>
    </submittedName>
</protein>
<evidence type="ECO:0000313" key="2">
    <source>
        <dbReference type="Proteomes" id="UP000790709"/>
    </source>
</evidence>
<proteinExistence type="predicted"/>
<accession>A0ACB8B1U9</accession>
<name>A0ACB8B1U9_9AGAM</name>
<keyword evidence="2" id="KW-1185">Reference proteome</keyword>
<evidence type="ECO:0000313" key="1">
    <source>
        <dbReference type="EMBL" id="KAH7919374.1"/>
    </source>
</evidence>
<dbReference type="EMBL" id="MU266667">
    <property type="protein sequence ID" value="KAH7919374.1"/>
    <property type="molecule type" value="Genomic_DNA"/>
</dbReference>